<evidence type="ECO:0000313" key="2">
    <source>
        <dbReference type="Proteomes" id="UP000668572"/>
    </source>
</evidence>
<protein>
    <submittedName>
        <fullName evidence="1">Uncharacterized protein</fullName>
    </submittedName>
</protein>
<name>A0A8I1XLW3_XANMN</name>
<proteinExistence type="predicted"/>
<accession>A0A8I1XLW3</accession>
<reference evidence="1" key="1">
    <citation type="submission" date="2021-03" db="EMBL/GenBank/DDBJ databases">
        <title>Molecular characterization of Xanthomonas species pathogenic on Araceae and the development of a triplex TaqMan assay for detection of X. phaseoli pv. dieffenbachiae.</title>
        <authorList>
            <person name="Van Der Wolf J."/>
            <person name="Krijger M."/>
            <person name="Mendes O."/>
            <person name="Brankovics B."/>
            <person name="Bonants P."/>
            <person name="Meekes E."/>
        </authorList>
    </citation>
    <scope>NUCLEOTIDE SEQUENCE</scope>
    <source>
        <strain evidence="1">NBC1264</strain>
    </source>
</reference>
<sequence length="135" mass="14971">MQNAVQRCRLGTRWCDAIAPRDVDIAKAVSSNTRYRVRETHYICALPAAVASHSPLHSIINQEPFAMADARCSAQALPATQLHSHDTQHAVAQVMVCATRMKHVQTVRCVRAMRARSNTRTACHCTAWPIDPSQP</sequence>
<organism evidence="1 2">
    <name type="scientific">Xanthomonas manihotis</name>
    <dbReference type="NCBI Taxonomy" id="43353"/>
    <lineage>
        <taxon>Bacteria</taxon>
        <taxon>Pseudomonadati</taxon>
        <taxon>Pseudomonadota</taxon>
        <taxon>Gammaproteobacteria</taxon>
        <taxon>Lysobacterales</taxon>
        <taxon>Lysobacteraceae</taxon>
        <taxon>Xanthomonas</taxon>
    </lineage>
</organism>
<dbReference type="RefSeq" id="WP_017154987.1">
    <property type="nucleotide sequence ID" value="NZ_CP083575.1"/>
</dbReference>
<dbReference type="AlphaFoldDB" id="A0A8I1XLW3"/>
<dbReference type="Proteomes" id="UP000668572">
    <property type="component" value="Unassembled WGS sequence"/>
</dbReference>
<dbReference type="EMBL" id="JAGHXW010000041">
    <property type="protein sequence ID" value="MBO9760597.1"/>
    <property type="molecule type" value="Genomic_DNA"/>
</dbReference>
<gene>
    <name evidence="1" type="ORF">J7405_13785</name>
</gene>
<comment type="caution">
    <text evidence="1">The sequence shown here is derived from an EMBL/GenBank/DDBJ whole genome shotgun (WGS) entry which is preliminary data.</text>
</comment>
<evidence type="ECO:0000313" key="1">
    <source>
        <dbReference type="EMBL" id="MBO9760597.1"/>
    </source>
</evidence>